<dbReference type="SUPFAM" id="SSF56112">
    <property type="entry name" value="Protein kinase-like (PK-like)"/>
    <property type="match status" value="1"/>
</dbReference>
<dbReference type="GO" id="GO:0016236">
    <property type="term" value="P:macroautophagy"/>
    <property type="evidence" value="ECO:0007669"/>
    <property type="project" value="InterPro"/>
</dbReference>
<dbReference type="EC" id="2.7.11.1" evidence="1"/>
<feature type="repeat" description="HEAT" evidence="9">
    <location>
        <begin position="502"/>
        <end position="533"/>
    </location>
</feature>
<dbReference type="Proteomes" id="UP000245768">
    <property type="component" value="Unassembled WGS sequence"/>
</dbReference>
<dbReference type="RefSeq" id="XP_025377591.1">
    <property type="nucleotide sequence ID" value="XM_025519625.1"/>
</dbReference>
<organism evidence="13 14">
    <name type="scientific">Acaromyces ingoldii</name>
    <dbReference type="NCBI Taxonomy" id="215250"/>
    <lineage>
        <taxon>Eukaryota</taxon>
        <taxon>Fungi</taxon>
        <taxon>Dikarya</taxon>
        <taxon>Basidiomycota</taxon>
        <taxon>Ustilaginomycotina</taxon>
        <taxon>Exobasidiomycetes</taxon>
        <taxon>Exobasidiales</taxon>
        <taxon>Cryptobasidiaceae</taxon>
        <taxon>Acaromyces</taxon>
    </lineage>
</organism>
<evidence type="ECO:0000256" key="10">
    <source>
        <dbReference type="PROSITE-ProRule" id="PRU00221"/>
    </source>
</evidence>
<dbReference type="PROSITE" id="PS50011">
    <property type="entry name" value="PROTEIN_KINASE_DOM"/>
    <property type="match status" value="1"/>
</dbReference>
<feature type="region of interest" description="Disordered" evidence="11">
    <location>
        <begin position="1507"/>
        <end position="1527"/>
    </location>
</feature>
<dbReference type="Gene3D" id="1.25.10.10">
    <property type="entry name" value="Leucine-rich Repeat Variant"/>
    <property type="match status" value="2"/>
</dbReference>
<dbReference type="PANTHER" id="PTHR17583:SF0">
    <property type="entry name" value="PHOSPHOINOSITIDE 3-KINASE REGULATORY SUBUNIT 4"/>
    <property type="match status" value="1"/>
</dbReference>
<evidence type="ECO:0000256" key="6">
    <source>
        <dbReference type="ARBA" id="ARBA00022741"/>
    </source>
</evidence>
<keyword evidence="6" id="KW-0547">Nucleotide-binding</keyword>
<dbReference type="InterPro" id="IPR045162">
    <property type="entry name" value="Vps15-like"/>
</dbReference>
<feature type="region of interest" description="Disordered" evidence="11">
    <location>
        <begin position="1668"/>
        <end position="1715"/>
    </location>
</feature>
<dbReference type="FunFam" id="1.10.510.10:FF:000497">
    <property type="entry name" value="Phosphoinositide 3-kinase regulatory subunit"/>
    <property type="match status" value="1"/>
</dbReference>
<dbReference type="InterPro" id="IPR011009">
    <property type="entry name" value="Kinase-like_dom_sf"/>
</dbReference>
<keyword evidence="5" id="KW-0677">Repeat</keyword>
<evidence type="ECO:0000256" key="11">
    <source>
        <dbReference type="SAM" id="MobiDB-lite"/>
    </source>
</evidence>
<dbReference type="InterPro" id="IPR036322">
    <property type="entry name" value="WD40_repeat_dom_sf"/>
</dbReference>
<dbReference type="Pfam" id="PF22956">
    <property type="entry name" value="VPS15-like_hel"/>
    <property type="match status" value="1"/>
</dbReference>
<dbReference type="InterPro" id="IPR000719">
    <property type="entry name" value="Prot_kinase_dom"/>
</dbReference>
<feature type="compositionally biased region" description="Low complexity" evidence="11">
    <location>
        <begin position="1507"/>
        <end position="1517"/>
    </location>
</feature>
<evidence type="ECO:0000256" key="1">
    <source>
        <dbReference type="ARBA" id="ARBA00012513"/>
    </source>
</evidence>
<protein>
    <recommendedName>
        <fullName evidence="1">non-specific serine/threonine protein kinase</fullName>
        <ecNumber evidence="1">2.7.11.1</ecNumber>
    </recommendedName>
</protein>
<keyword evidence="14" id="KW-1185">Reference proteome</keyword>
<dbReference type="GeneID" id="37041541"/>
<dbReference type="PROSITE" id="PS50077">
    <property type="entry name" value="HEAT_REPEAT"/>
    <property type="match status" value="1"/>
</dbReference>
<accession>A0A316YQT5</accession>
<dbReference type="Pfam" id="PF00069">
    <property type="entry name" value="Pkinase"/>
    <property type="match status" value="1"/>
</dbReference>
<evidence type="ECO:0000256" key="3">
    <source>
        <dbReference type="ARBA" id="ARBA00022574"/>
    </source>
</evidence>
<keyword evidence="2" id="KW-0723">Serine/threonine-protein kinase</keyword>
<dbReference type="GO" id="GO:0071561">
    <property type="term" value="C:nucleus-vacuole junction"/>
    <property type="evidence" value="ECO:0007669"/>
    <property type="project" value="TreeGrafter"/>
</dbReference>
<dbReference type="OrthoDB" id="242910at2759"/>
<feature type="region of interest" description="Disordered" evidence="11">
    <location>
        <begin position="1120"/>
        <end position="1155"/>
    </location>
</feature>
<proteinExistence type="predicted"/>
<dbReference type="PROSITE" id="PS50082">
    <property type="entry name" value="WD_REPEATS_2"/>
    <property type="match status" value="2"/>
</dbReference>
<gene>
    <name evidence="13" type="ORF">FA10DRAFT_251871</name>
</gene>
<keyword evidence="7" id="KW-0418">Kinase</keyword>
<keyword evidence="8" id="KW-0067">ATP-binding</keyword>
<feature type="region of interest" description="Disordered" evidence="11">
    <location>
        <begin position="1054"/>
        <end position="1077"/>
    </location>
</feature>
<dbReference type="Gene3D" id="2.130.10.10">
    <property type="entry name" value="YVTN repeat-like/Quinoprotein amine dehydrogenase"/>
    <property type="match status" value="2"/>
</dbReference>
<feature type="region of interest" description="Disordered" evidence="11">
    <location>
        <begin position="1549"/>
        <end position="1569"/>
    </location>
</feature>
<feature type="compositionally biased region" description="Basic and acidic residues" evidence="11">
    <location>
        <begin position="1549"/>
        <end position="1562"/>
    </location>
</feature>
<evidence type="ECO:0000256" key="4">
    <source>
        <dbReference type="ARBA" id="ARBA00022679"/>
    </source>
</evidence>
<dbReference type="InterPro" id="IPR021133">
    <property type="entry name" value="HEAT_type_2"/>
</dbReference>
<evidence type="ECO:0000256" key="7">
    <source>
        <dbReference type="ARBA" id="ARBA00022777"/>
    </source>
</evidence>
<evidence type="ECO:0000256" key="8">
    <source>
        <dbReference type="ARBA" id="ARBA00022840"/>
    </source>
</evidence>
<keyword evidence="4" id="KW-0808">Transferase</keyword>
<dbReference type="Gene3D" id="1.10.510.10">
    <property type="entry name" value="Transferase(Phosphotransferase) domain 1"/>
    <property type="match status" value="1"/>
</dbReference>
<dbReference type="GO" id="GO:0005524">
    <property type="term" value="F:ATP binding"/>
    <property type="evidence" value="ECO:0007669"/>
    <property type="project" value="UniProtKB-KW"/>
</dbReference>
<dbReference type="CDD" id="cd13980">
    <property type="entry name" value="STKc_Vps15"/>
    <property type="match status" value="1"/>
</dbReference>
<feature type="compositionally biased region" description="Low complexity" evidence="11">
    <location>
        <begin position="1348"/>
        <end position="1359"/>
    </location>
</feature>
<dbReference type="SMART" id="SM00320">
    <property type="entry name" value="WD40"/>
    <property type="match status" value="5"/>
</dbReference>
<feature type="repeat" description="WD" evidence="10">
    <location>
        <begin position="1221"/>
        <end position="1262"/>
    </location>
</feature>
<dbReference type="GO" id="GO:0006623">
    <property type="term" value="P:protein targeting to vacuole"/>
    <property type="evidence" value="ECO:0007669"/>
    <property type="project" value="TreeGrafter"/>
</dbReference>
<dbReference type="GO" id="GO:0034271">
    <property type="term" value="C:phosphatidylinositol 3-kinase complex, class III, type I"/>
    <property type="evidence" value="ECO:0007669"/>
    <property type="project" value="TreeGrafter"/>
</dbReference>
<dbReference type="Pfam" id="PF00400">
    <property type="entry name" value="WD40"/>
    <property type="match status" value="1"/>
</dbReference>
<dbReference type="InterPro" id="IPR011989">
    <property type="entry name" value="ARM-like"/>
</dbReference>
<evidence type="ECO:0000313" key="13">
    <source>
        <dbReference type="EMBL" id="PWN90393.1"/>
    </source>
</evidence>
<dbReference type="PROSITE" id="PS50294">
    <property type="entry name" value="WD_REPEATS_REGION"/>
    <property type="match status" value="2"/>
</dbReference>
<dbReference type="PANTHER" id="PTHR17583">
    <property type="entry name" value="PHOSPHOINOSITIDE 3-KINASE REGULATORY SUBUNIT 4"/>
    <property type="match status" value="1"/>
</dbReference>
<evidence type="ECO:0000256" key="9">
    <source>
        <dbReference type="PROSITE-ProRule" id="PRU00103"/>
    </source>
</evidence>
<feature type="repeat" description="WD" evidence="10">
    <location>
        <begin position="1730"/>
        <end position="1763"/>
    </location>
</feature>
<feature type="region of interest" description="Disordered" evidence="11">
    <location>
        <begin position="966"/>
        <end position="994"/>
    </location>
</feature>
<feature type="compositionally biased region" description="Low complexity" evidence="11">
    <location>
        <begin position="1194"/>
        <end position="1205"/>
    </location>
</feature>
<dbReference type="SMART" id="SM00220">
    <property type="entry name" value="S_TKc"/>
    <property type="match status" value="1"/>
</dbReference>
<name>A0A316YQT5_9BASI</name>
<dbReference type="GO" id="GO:0045324">
    <property type="term" value="P:late endosome to vacuole transport"/>
    <property type="evidence" value="ECO:0007669"/>
    <property type="project" value="InterPro"/>
</dbReference>
<feature type="compositionally biased region" description="Polar residues" evidence="11">
    <location>
        <begin position="983"/>
        <end position="994"/>
    </location>
</feature>
<feature type="domain" description="Protein kinase" evidence="12">
    <location>
        <begin position="29"/>
        <end position="338"/>
    </location>
</feature>
<dbReference type="InParanoid" id="A0A316YQT5"/>
<keyword evidence="3 10" id="KW-0853">WD repeat</keyword>
<dbReference type="InterPro" id="IPR008271">
    <property type="entry name" value="Ser/Thr_kinase_AS"/>
</dbReference>
<dbReference type="EMBL" id="KZ819636">
    <property type="protein sequence ID" value="PWN90393.1"/>
    <property type="molecule type" value="Genomic_DNA"/>
</dbReference>
<evidence type="ECO:0000256" key="2">
    <source>
        <dbReference type="ARBA" id="ARBA00022527"/>
    </source>
</evidence>
<dbReference type="GO" id="GO:0034272">
    <property type="term" value="C:phosphatidylinositol 3-kinase complex, class III, type II"/>
    <property type="evidence" value="ECO:0007669"/>
    <property type="project" value="TreeGrafter"/>
</dbReference>
<dbReference type="GO" id="GO:0005770">
    <property type="term" value="C:late endosome"/>
    <property type="evidence" value="ECO:0007669"/>
    <property type="project" value="TreeGrafter"/>
</dbReference>
<dbReference type="STRING" id="215250.A0A316YQT5"/>
<dbReference type="SUPFAM" id="SSF50978">
    <property type="entry name" value="WD40 repeat-like"/>
    <property type="match status" value="1"/>
</dbReference>
<dbReference type="InterPro" id="IPR015943">
    <property type="entry name" value="WD40/YVTN_repeat-like_dom_sf"/>
</dbReference>
<dbReference type="PROSITE" id="PS00108">
    <property type="entry name" value="PROTEIN_KINASE_ST"/>
    <property type="match status" value="1"/>
</dbReference>
<dbReference type="GO" id="GO:0004674">
    <property type="term" value="F:protein serine/threonine kinase activity"/>
    <property type="evidence" value="ECO:0007669"/>
    <property type="project" value="UniProtKB-KW"/>
</dbReference>
<sequence length="1763" mass="190115">MGATSSTAAASARLPVGVNNLVGELGGDVQYDRGVGSSRFLKAIRAKHKYGPLIVKTFLKPDPSISLQSLVRRLRVEREALADVPNVLTYQRVTETATAGYLIRQWVASNLYDRISTRPFLTNIEKKWITYQLLSAMKEARKRKIPHGDLKSENVLVTSSLSVYVTDFAASFKPASLPLNDPSDFNYFYDTSGRRTCYVAPERFYSDDAAAARERQKAKAVFAQKEGPTIDLAAEVLGQKSQGKVTEAMDVFSLGCVIAELWRDGAPIFTLTQLFKYRAGQFDIEGPLAEIADEGVRDMVRSMISLDPDSRLTFAEHLERARGSIFPECFQSFLHRYLITLQRVSPQANVSPDHTSNTGEATGSTSAPSDAGTTTADAFNILRTEADERIERLYEEWAVVTRVLQGHKDALELDAPDGFGSSSTWAMRKVIPVQLCIPGIPSQALSEPREPIDEDGPALLILSPLLANLRNVSRPSTKLRAFDLLLHLSSRWLTDEAKLDRVLPYIVSMLDDESEIVRAAAVRTCTQLLALVDVITPSNAITFTEYIMPTLRRLSKDNSATVRAMYASCMVTLVQTGHRFLQITSAMRAEGLFAADAVHHEGIADADDFLSGQYPEEANYDLQMKRLASFFQEQVASLLTDASVAVKRNLLDDIAPLCSFFGSGPTNDVVLSHMITYLNDRSWLLRQAFFDAIVSVGRVAGPRSVEMYVFTLILPALSDPEEFVVLRVLQCLVELASEDLLSKSKIFDVVGAVAGFLCHPNHWLRTASALVVATAAEQLPTTDVWAVVYPSVRPLLRADIHRMDTLSLLQFAKSPLSRPVMEGAVQWAARVNTTGFWKPPPEAKGRAGLGNGLGAEGVGLLAGRKGREVSKTAIQRSEEDDGYLDKLRMLGLGADDEIKLVGLRDYLSKLAKQSSLTRGSVQQSSSALQEDSTLPRLQIRSVLAEQKLDGVTPLTIFFGPPRAWKNSAPASTVKAGPDGASLSMRSQTADSSFSGRVARRRLAGSRVASDVASLGPLEELRRRMVDPSVAGEGHLAMPSTPGAIDAQDVSHHRLLQHEHQRPGSPLAGGAGSTSGQARIGVGKALPAIAANPTTVTGTMSELSARLKAIDGNAALHSADVSGTTTPLGSALRGGGAKGQADDAAPEGPSFSSTYEGNDPYIRAHLEAHYLANFRDRHPGWGPQIHANGRRRGGTRTVTASARAVAPGSSNRRPDGKLVAYFTEHTGAITALAVSPDNAFFISGSEDGSLKVWDTARLEKNVTSRSRASYANQGGAITALIMLEGSHCAASASEDGSVHVVRVDLSLNHTSSSMPRYGKVRLVSNFQLSNPGEYVTCLLQSSSKPGVSTAEAAASSSNPSGGAGGAGSPTLILGTTRSRLTILDLRTMQVLQTLRQPAHFGPITAMCSNRGNIWLLVGTLGGVMALWDLRFGLLVKSWRIGQAKDGCIVRVNAVRPHPSKGRGRWVMIAYEMVDSLSEKQGGGSQVLVETWDIEEEVRVEVFECSSSKPSKQAPASVSKVEKEQQRNGLGDAAQAIERLVKLQELALDEKQRQGSQVEKEDQSGVRSAAQPTKVSSCAVKAMLVGLEGYSSSSSASVANGQIAESWLDAGRLAQEDSAEAGGGASRRREGYMICAGQDRRIRFWDLGRTDRSVCLGLGVEKGEFVSVRPQRAETDATRQHQQQDGQAASTKAEAGPTRNVHSIPSSGSTLQGGSSLMRSPLLSQQQASAAIKAHKDAITALAIIESPYRCIVAGDRAGTIRVWE</sequence>
<dbReference type="FunCoup" id="A0A316YQT5">
    <property type="interactions" value="292"/>
</dbReference>
<dbReference type="InterPro" id="IPR001680">
    <property type="entry name" value="WD40_rpt"/>
</dbReference>
<dbReference type="InterPro" id="IPR016024">
    <property type="entry name" value="ARM-type_fold"/>
</dbReference>
<feature type="region of interest" description="Disordered" evidence="11">
    <location>
        <begin position="1348"/>
        <end position="1367"/>
    </location>
</feature>
<feature type="region of interest" description="Disordered" evidence="11">
    <location>
        <begin position="1181"/>
        <end position="1210"/>
    </location>
</feature>
<reference evidence="13 14" key="1">
    <citation type="journal article" date="2018" name="Mol. Biol. Evol.">
        <title>Broad Genomic Sampling Reveals a Smut Pathogenic Ancestry of the Fungal Clade Ustilaginomycotina.</title>
        <authorList>
            <person name="Kijpornyongpan T."/>
            <person name="Mondo S.J."/>
            <person name="Barry K."/>
            <person name="Sandor L."/>
            <person name="Lee J."/>
            <person name="Lipzen A."/>
            <person name="Pangilinan J."/>
            <person name="LaButti K."/>
            <person name="Hainaut M."/>
            <person name="Henrissat B."/>
            <person name="Grigoriev I.V."/>
            <person name="Spatafora J.W."/>
            <person name="Aime M.C."/>
        </authorList>
    </citation>
    <scope>NUCLEOTIDE SEQUENCE [LARGE SCALE GENOMIC DNA]</scope>
    <source>
        <strain evidence="13 14">MCA 4198</strain>
    </source>
</reference>
<evidence type="ECO:0000259" key="12">
    <source>
        <dbReference type="PROSITE" id="PS50011"/>
    </source>
</evidence>
<evidence type="ECO:0000256" key="5">
    <source>
        <dbReference type="ARBA" id="ARBA00022737"/>
    </source>
</evidence>
<dbReference type="SUPFAM" id="SSF48371">
    <property type="entry name" value="ARM repeat"/>
    <property type="match status" value="1"/>
</dbReference>
<feature type="region of interest" description="Disordered" evidence="11">
    <location>
        <begin position="348"/>
        <end position="374"/>
    </location>
</feature>
<dbReference type="InterPro" id="IPR055231">
    <property type="entry name" value="2AA_helical"/>
</dbReference>
<feature type="compositionally biased region" description="Polar residues" evidence="11">
    <location>
        <begin position="1678"/>
        <end position="1688"/>
    </location>
</feature>
<evidence type="ECO:0000313" key="14">
    <source>
        <dbReference type="Proteomes" id="UP000245768"/>
    </source>
</evidence>
<feature type="compositionally biased region" description="Low complexity" evidence="11">
    <location>
        <begin position="1704"/>
        <end position="1715"/>
    </location>
</feature>